<evidence type="ECO:0000256" key="1">
    <source>
        <dbReference type="SAM" id="Phobius"/>
    </source>
</evidence>
<keyword evidence="1" id="KW-0812">Transmembrane</keyword>
<dbReference type="RefSeq" id="WP_205049286.1">
    <property type="nucleotide sequence ID" value="NZ_JACJKX010000001.1"/>
</dbReference>
<keyword evidence="3" id="KW-1185">Reference proteome</keyword>
<dbReference type="Proteomes" id="UP000777002">
    <property type="component" value="Unassembled WGS sequence"/>
</dbReference>
<reference evidence="2 3" key="1">
    <citation type="journal article" date="2021" name="Sci. Rep.">
        <title>The distribution of antibiotic resistance genes in chicken gut microbiota commensals.</title>
        <authorList>
            <person name="Juricova H."/>
            <person name="Matiasovicova J."/>
            <person name="Kubasova T."/>
            <person name="Cejkova D."/>
            <person name="Rychlik I."/>
        </authorList>
    </citation>
    <scope>NUCLEOTIDE SEQUENCE [LARGE SCALE GENOMIC DNA]</scope>
    <source>
        <strain evidence="2 3">An562</strain>
    </source>
</reference>
<keyword evidence="1" id="KW-1133">Transmembrane helix</keyword>
<comment type="caution">
    <text evidence="2">The sequence shown here is derived from an EMBL/GenBank/DDBJ whole genome shotgun (WGS) entry which is preliminary data.</text>
</comment>
<sequence length="35" mass="3928">MFYIYWAVGLLLAIVFAVLMAAMYEIKSAEAAKDN</sequence>
<feature type="transmembrane region" description="Helical" evidence="1">
    <location>
        <begin position="6"/>
        <end position="26"/>
    </location>
</feature>
<accession>A0ABS2GPB9</accession>
<evidence type="ECO:0000313" key="3">
    <source>
        <dbReference type="Proteomes" id="UP000777002"/>
    </source>
</evidence>
<organism evidence="2 3">
    <name type="scientific">Parasutterella secunda</name>
    <dbReference type="NCBI Taxonomy" id="626947"/>
    <lineage>
        <taxon>Bacteria</taxon>
        <taxon>Pseudomonadati</taxon>
        <taxon>Pseudomonadota</taxon>
        <taxon>Betaproteobacteria</taxon>
        <taxon>Burkholderiales</taxon>
        <taxon>Sutterellaceae</taxon>
        <taxon>Parasutterella</taxon>
    </lineage>
</organism>
<dbReference type="EMBL" id="JACJKX010000001">
    <property type="protein sequence ID" value="MBM6927683.1"/>
    <property type="molecule type" value="Genomic_DNA"/>
</dbReference>
<name>A0ABS2GPB9_9BURK</name>
<protein>
    <submittedName>
        <fullName evidence="2">CydX/CbdX family cytochrome bd oxidase small subunit</fullName>
    </submittedName>
</protein>
<evidence type="ECO:0000313" key="2">
    <source>
        <dbReference type="EMBL" id="MBM6927683.1"/>
    </source>
</evidence>
<proteinExistence type="predicted"/>
<gene>
    <name evidence="2" type="ORF">H5985_00105</name>
</gene>
<keyword evidence="1" id="KW-0472">Membrane</keyword>